<keyword evidence="2" id="KW-0812">Transmembrane</keyword>
<keyword evidence="2" id="KW-0472">Membrane</keyword>
<evidence type="ECO:0000256" key="2">
    <source>
        <dbReference type="SAM" id="Phobius"/>
    </source>
</evidence>
<evidence type="ECO:0000313" key="4">
    <source>
        <dbReference type="Proteomes" id="UP000288071"/>
    </source>
</evidence>
<dbReference type="RefSeq" id="WP_128157140.1">
    <property type="nucleotide sequence ID" value="NZ_JBHSOM010000008.1"/>
</dbReference>
<reference evidence="3" key="1">
    <citation type="submission" date="2019-01" db="EMBL/GenBank/DDBJ databases">
        <title>Sinorhodobacter populi sp. nov. isolated from the symptomatic bark tissue of Populus euramericana canker.</title>
        <authorList>
            <person name="Xu G."/>
        </authorList>
    </citation>
    <scope>NUCLEOTIDE SEQUENCE [LARGE SCALE GENOMIC DNA]</scope>
    <source>
        <strain evidence="3">CGMCC 1.12963</strain>
    </source>
</reference>
<protein>
    <submittedName>
        <fullName evidence="3">Uncharacterized protein</fullName>
    </submittedName>
</protein>
<feature type="transmembrane region" description="Helical" evidence="2">
    <location>
        <begin position="54"/>
        <end position="76"/>
    </location>
</feature>
<evidence type="ECO:0000313" key="3">
    <source>
        <dbReference type="EMBL" id="RWR50338.1"/>
    </source>
</evidence>
<evidence type="ECO:0000256" key="1">
    <source>
        <dbReference type="SAM" id="MobiDB-lite"/>
    </source>
</evidence>
<dbReference type="AlphaFoldDB" id="A0A3S3LBG8"/>
<sequence>MAIYRQTLTAGGKVGAVLAVMAPTIAIGVASWSIGGAVSATSHYSSRSVSDYHVSPIIYVALVFMSVLGWVLLLIGRELTDAPRPKTDTKFDYYDRPTDKADNKEPSLTEQYFGKPAAPDN</sequence>
<reference evidence="3" key="2">
    <citation type="submission" date="2019-01" db="EMBL/GenBank/DDBJ databases">
        <authorList>
            <person name="Li Y."/>
        </authorList>
    </citation>
    <scope>NUCLEOTIDE SEQUENCE [LARGE SCALE GENOMIC DNA]</scope>
    <source>
        <strain evidence="3">CGMCC 1.12963</strain>
    </source>
</reference>
<feature type="region of interest" description="Disordered" evidence="1">
    <location>
        <begin position="82"/>
        <end position="121"/>
    </location>
</feature>
<feature type="transmembrane region" description="Helical" evidence="2">
    <location>
        <begin position="12"/>
        <end position="34"/>
    </location>
</feature>
<organism evidence="3 4">
    <name type="scientific">Paenirhodobacter huangdaonensis</name>
    <dbReference type="NCBI Taxonomy" id="2501515"/>
    <lineage>
        <taxon>Bacteria</taxon>
        <taxon>Pseudomonadati</taxon>
        <taxon>Pseudomonadota</taxon>
        <taxon>Alphaproteobacteria</taxon>
        <taxon>Rhodobacterales</taxon>
        <taxon>Rhodobacter group</taxon>
        <taxon>Paenirhodobacter</taxon>
    </lineage>
</organism>
<name>A0A3S3LBG8_9RHOB</name>
<accession>A0A3S3LBG8</accession>
<keyword evidence="4" id="KW-1185">Reference proteome</keyword>
<proteinExistence type="predicted"/>
<comment type="caution">
    <text evidence="3">The sequence shown here is derived from an EMBL/GenBank/DDBJ whole genome shotgun (WGS) entry which is preliminary data.</text>
</comment>
<dbReference type="Proteomes" id="UP000288071">
    <property type="component" value="Unassembled WGS sequence"/>
</dbReference>
<keyword evidence="2" id="KW-1133">Transmembrane helix</keyword>
<dbReference type="EMBL" id="SAVA01000009">
    <property type="protein sequence ID" value="RWR50338.1"/>
    <property type="molecule type" value="Genomic_DNA"/>
</dbReference>
<gene>
    <name evidence="3" type="ORF">EOW66_15145</name>
</gene>
<feature type="compositionally biased region" description="Basic and acidic residues" evidence="1">
    <location>
        <begin position="82"/>
        <end position="107"/>
    </location>
</feature>